<proteinExistence type="predicted"/>
<keyword evidence="2" id="KW-0812">Transmembrane</keyword>
<organism evidence="3">
    <name type="scientific">Opuntia streptacantha</name>
    <name type="common">Prickly pear cactus</name>
    <name type="synonym">Opuntia cardona</name>
    <dbReference type="NCBI Taxonomy" id="393608"/>
    <lineage>
        <taxon>Eukaryota</taxon>
        <taxon>Viridiplantae</taxon>
        <taxon>Streptophyta</taxon>
        <taxon>Embryophyta</taxon>
        <taxon>Tracheophyta</taxon>
        <taxon>Spermatophyta</taxon>
        <taxon>Magnoliopsida</taxon>
        <taxon>eudicotyledons</taxon>
        <taxon>Gunneridae</taxon>
        <taxon>Pentapetalae</taxon>
        <taxon>Caryophyllales</taxon>
        <taxon>Cactineae</taxon>
        <taxon>Cactaceae</taxon>
        <taxon>Opuntioideae</taxon>
        <taxon>Opuntia</taxon>
    </lineage>
</organism>
<accession>A0A7C9CSJ9</accession>
<dbReference type="PANTHER" id="PTHR35278:SF4">
    <property type="entry name" value="TRANSMEMBRANE PROTEIN"/>
    <property type="match status" value="1"/>
</dbReference>
<feature type="region of interest" description="Disordered" evidence="1">
    <location>
        <begin position="163"/>
        <end position="244"/>
    </location>
</feature>
<protein>
    <submittedName>
        <fullName evidence="3">Uncharacterized protein</fullName>
    </submittedName>
</protein>
<evidence type="ECO:0000256" key="2">
    <source>
        <dbReference type="SAM" id="Phobius"/>
    </source>
</evidence>
<keyword evidence="2" id="KW-1133">Transmembrane helix</keyword>
<feature type="transmembrane region" description="Helical" evidence="2">
    <location>
        <begin position="57"/>
        <end position="75"/>
    </location>
</feature>
<reference evidence="3" key="1">
    <citation type="journal article" date="2013" name="J. Plant Res.">
        <title>Effect of fungi and light on seed germination of three Opuntia species from semiarid lands of central Mexico.</title>
        <authorList>
            <person name="Delgado-Sanchez P."/>
            <person name="Jimenez-Bremont J.F."/>
            <person name="Guerrero-Gonzalez Mde L."/>
            <person name="Flores J."/>
        </authorList>
    </citation>
    <scope>NUCLEOTIDE SEQUENCE</scope>
    <source>
        <tissue evidence="3">Cladode</tissue>
    </source>
</reference>
<reference evidence="3" key="2">
    <citation type="submission" date="2020-07" db="EMBL/GenBank/DDBJ databases">
        <authorList>
            <person name="Vera ALvarez R."/>
            <person name="Arias-Moreno D.M."/>
            <person name="Jimenez-Jacinto V."/>
            <person name="Jimenez-Bremont J.F."/>
            <person name="Swaminathan K."/>
            <person name="Moose S.P."/>
            <person name="Guerrero-Gonzalez M.L."/>
            <person name="Marino-Ramirez L."/>
            <person name="Landsman D."/>
            <person name="Rodriguez-Kessler M."/>
            <person name="Delgado-Sanchez P."/>
        </authorList>
    </citation>
    <scope>NUCLEOTIDE SEQUENCE</scope>
    <source>
        <tissue evidence="3">Cladode</tissue>
    </source>
</reference>
<name>A0A7C9CSJ9_OPUST</name>
<feature type="compositionally biased region" description="Basic residues" evidence="1">
    <location>
        <begin position="202"/>
        <end position="219"/>
    </location>
</feature>
<evidence type="ECO:0000313" key="3">
    <source>
        <dbReference type="EMBL" id="MBA4624662.1"/>
    </source>
</evidence>
<sequence>MGNSASKGASDLGTAVGNAIAAPFKSIFGRSCQDICSGIWDVQCFIEHLCVPDLVKLLLVCGLCYVCLVFLYLLFKLGVCQCVVKSLCKISWAACETYWLTLDYICCFCWYKIRHTKRVYRRRHRERARLIRADVELGYASTESCHGCDLPYSHGGEGVGDDECACSSRPRKRKSRHGEGHQRRMNRRKNVRLKTRQASVRLKGRSRHGRRSNGFRHSQRWSLGRSAKRNRSVKFKKPKIDDNP</sequence>
<feature type="compositionally biased region" description="Basic residues" evidence="1">
    <location>
        <begin position="226"/>
        <end position="237"/>
    </location>
</feature>
<feature type="transmembrane region" description="Helical" evidence="2">
    <location>
        <begin position="90"/>
        <end position="113"/>
    </location>
</feature>
<dbReference type="EMBL" id="GISG01048641">
    <property type="protein sequence ID" value="MBA4624662.1"/>
    <property type="molecule type" value="Transcribed_RNA"/>
</dbReference>
<feature type="compositionally biased region" description="Basic residues" evidence="1">
    <location>
        <begin position="183"/>
        <end position="195"/>
    </location>
</feature>
<evidence type="ECO:0000256" key="1">
    <source>
        <dbReference type="SAM" id="MobiDB-lite"/>
    </source>
</evidence>
<dbReference type="PANTHER" id="PTHR35278">
    <property type="entry name" value="TRANSMEMBRANE PROTEIN-RELATED"/>
    <property type="match status" value="1"/>
</dbReference>
<dbReference type="AlphaFoldDB" id="A0A7C9CSJ9"/>
<keyword evidence="2" id="KW-0472">Membrane</keyword>